<keyword evidence="3 4" id="KW-0472">Membrane</keyword>
<dbReference type="RefSeq" id="WP_215349342.1">
    <property type="nucleotide sequence ID" value="NZ_BAAAFE010000007.1"/>
</dbReference>
<evidence type="ECO:0000256" key="4">
    <source>
        <dbReference type="SAM" id="Phobius"/>
    </source>
</evidence>
<dbReference type="InterPro" id="IPR036259">
    <property type="entry name" value="MFS_trans_sf"/>
</dbReference>
<keyword evidence="7" id="KW-1185">Reference proteome</keyword>
<gene>
    <name evidence="6" type="ORF">GCM10009115_19780</name>
</gene>
<organism evidence="6 7">
    <name type="scientific">Sphingopyxis soli</name>
    <dbReference type="NCBI Taxonomy" id="592051"/>
    <lineage>
        <taxon>Bacteria</taxon>
        <taxon>Pseudomonadati</taxon>
        <taxon>Pseudomonadota</taxon>
        <taxon>Alphaproteobacteria</taxon>
        <taxon>Sphingomonadales</taxon>
        <taxon>Sphingomonadaceae</taxon>
        <taxon>Sphingopyxis</taxon>
    </lineage>
</organism>
<evidence type="ECO:0000256" key="2">
    <source>
        <dbReference type="ARBA" id="ARBA00022989"/>
    </source>
</evidence>
<evidence type="ECO:0000256" key="3">
    <source>
        <dbReference type="ARBA" id="ARBA00023136"/>
    </source>
</evidence>
<reference evidence="6 7" key="1">
    <citation type="journal article" date="2019" name="Int. J. Syst. Evol. Microbiol.">
        <title>The Global Catalogue of Microorganisms (GCM) 10K type strain sequencing project: providing services to taxonomists for standard genome sequencing and annotation.</title>
        <authorList>
            <consortium name="The Broad Institute Genomics Platform"/>
            <consortium name="The Broad Institute Genome Sequencing Center for Infectious Disease"/>
            <person name="Wu L."/>
            <person name="Ma J."/>
        </authorList>
    </citation>
    <scope>NUCLEOTIDE SEQUENCE [LARGE SCALE GENOMIC DNA]</scope>
    <source>
        <strain evidence="6 7">JCM 15910</strain>
    </source>
</reference>
<feature type="transmembrane region" description="Helical" evidence="4">
    <location>
        <begin position="47"/>
        <end position="67"/>
    </location>
</feature>
<dbReference type="PROSITE" id="PS50850">
    <property type="entry name" value="MFS"/>
    <property type="match status" value="1"/>
</dbReference>
<evidence type="ECO:0000259" key="5">
    <source>
        <dbReference type="PROSITE" id="PS50850"/>
    </source>
</evidence>
<keyword evidence="2 4" id="KW-1133">Transmembrane helix</keyword>
<evidence type="ECO:0000256" key="1">
    <source>
        <dbReference type="ARBA" id="ARBA00022692"/>
    </source>
</evidence>
<protein>
    <recommendedName>
        <fullName evidence="5">Major facilitator superfamily (MFS) profile domain-containing protein</fullName>
    </recommendedName>
</protein>
<keyword evidence="1 4" id="KW-0812">Transmembrane</keyword>
<accession>A0ABN1M677</accession>
<dbReference type="EMBL" id="BAAAFE010000007">
    <property type="protein sequence ID" value="GAA0864601.1"/>
    <property type="molecule type" value="Genomic_DNA"/>
</dbReference>
<evidence type="ECO:0000313" key="7">
    <source>
        <dbReference type="Proteomes" id="UP001500738"/>
    </source>
</evidence>
<proteinExistence type="predicted"/>
<dbReference type="SUPFAM" id="SSF103473">
    <property type="entry name" value="MFS general substrate transporter"/>
    <property type="match status" value="1"/>
</dbReference>
<dbReference type="Gene3D" id="1.20.1250.20">
    <property type="entry name" value="MFS general substrate transporter like domains"/>
    <property type="match status" value="1"/>
</dbReference>
<dbReference type="InterPro" id="IPR020846">
    <property type="entry name" value="MFS_dom"/>
</dbReference>
<sequence length="75" mass="7774">MRIAVAQIFAGPRAAGSWVGVQNAFGNVSGTVGPIITGLIVDYLGGYAYAFAAALAALGALLWWALIPEIRILDI</sequence>
<name>A0ABN1M677_9SPHN</name>
<comment type="caution">
    <text evidence="6">The sequence shown here is derived from an EMBL/GenBank/DDBJ whole genome shotgun (WGS) entry which is preliminary data.</text>
</comment>
<dbReference type="Proteomes" id="UP001500738">
    <property type="component" value="Unassembled WGS sequence"/>
</dbReference>
<evidence type="ECO:0000313" key="6">
    <source>
        <dbReference type="EMBL" id="GAA0864601.1"/>
    </source>
</evidence>
<feature type="domain" description="Major facilitator superfamily (MFS) profile" evidence="5">
    <location>
        <begin position="1"/>
        <end position="71"/>
    </location>
</feature>